<dbReference type="eggNOG" id="arCOG08115">
    <property type="taxonomic scope" value="Archaea"/>
</dbReference>
<dbReference type="Proteomes" id="UP000002698">
    <property type="component" value="Chromosome"/>
</dbReference>
<dbReference type="EnsemblBacteria" id="CAI48585">
    <property type="protein sequence ID" value="CAI48585"/>
    <property type="gene ID" value="NP_0988A"/>
</dbReference>
<evidence type="ECO:0000313" key="2">
    <source>
        <dbReference type="EMBL" id="CAI48585.1"/>
    </source>
</evidence>
<accession>A0A1U7EUE0</accession>
<proteinExistence type="predicted"/>
<reference evidence="2 3" key="1">
    <citation type="journal article" date="2005" name="Genome Res.">
        <title>Living with two extremes: conclusions from the genome sequence of Natronomonas pharaonis.</title>
        <authorList>
            <person name="Falb M."/>
            <person name="Pfeiffer F."/>
            <person name="Palm P."/>
            <person name="Rodewald K."/>
            <person name="Hickmann V."/>
            <person name="Tittor J."/>
            <person name="Oesterhelt D."/>
        </authorList>
    </citation>
    <scope>NUCLEOTIDE SEQUENCE [LARGE SCALE GENOMIC DNA]</scope>
    <source>
        <strain evidence="3">ATCC 35678 / DSM 2160 / CIP 103997 / JCM 8858 / NBRC 14720 / NCIMB 2260 / Gabara</strain>
    </source>
</reference>
<feature type="transmembrane region" description="Helical" evidence="1">
    <location>
        <begin position="59"/>
        <end position="80"/>
    </location>
</feature>
<feature type="transmembrane region" description="Helical" evidence="1">
    <location>
        <begin position="12"/>
        <end position="39"/>
    </location>
</feature>
<dbReference type="HOGENOM" id="CLU_2505048_0_0_2"/>
<name>A0A1U7EUE0_NATPD</name>
<dbReference type="STRING" id="348780.NP_0988A"/>
<keyword evidence="3" id="KW-1185">Reference proteome</keyword>
<keyword evidence="1" id="KW-1133">Transmembrane helix</keyword>
<dbReference type="GeneID" id="3701022"/>
<dbReference type="KEGG" id="nph:NP_0988A"/>
<evidence type="ECO:0000256" key="1">
    <source>
        <dbReference type="SAM" id="Phobius"/>
    </source>
</evidence>
<organism evidence="2 3">
    <name type="scientific">Natronomonas pharaonis (strain ATCC 35678 / DSM 2160 / CIP 103997 / JCM 8858 / NBRC 14720 / NCIMB 2260 / Gabara)</name>
    <name type="common">Halobacterium pharaonis</name>
    <dbReference type="NCBI Taxonomy" id="348780"/>
    <lineage>
        <taxon>Archaea</taxon>
        <taxon>Methanobacteriati</taxon>
        <taxon>Methanobacteriota</taxon>
        <taxon>Stenosarchaea group</taxon>
        <taxon>Halobacteria</taxon>
        <taxon>Halobacteriales</taxon>
        <taxon>Natronomonadaceae</taxon>
        <taxon>Natronomonas</taxon>
    </lineage>
</organism>
<dbReference type="RefSeq" id="WP_011322220.1">
    <property type="nucleotide sequence ID" value="NC_007426.1"/>
</dbReference>
<gene>
    <name evidence="2" type="ordered locus">NP_0988A</name>
</gene>
<evidence type="ECO:0000313" key="3">
    <source>
        <dbReference type="Proteomes" id="UP000002698"/>
    </source>
</evidence>
<keyword evidence="1" id="KW-0812">Transmembrane</keyword>
<sequence>MVRKDSKFAIGVLNAFGALASAILAALVMLVFVILSLFVTVFVVDVAASIGGLNPDDGFVVLGATILAGAAILAGGVGFATPEEP</sequence>
<dbReference type="AlphaFoldDB" id="A0A1U7EUE0"/>
<keyword evidence="1" id="KW-0472">Membrane</keyword>
<protein>
    <submittedName>
        <fullName evidence="2">Uncharacterized protein</fullName>
    </submittedName>
</protein>
<dbReference type="EMBL" id="CR936257">
    <property type="protein sequence ID" value="CAI48585.1"/>
    <property type="molecule type" value="Genomic_DNA"/>
</dbReference>